<reference evidence="1" key="2">
    <citation type="submission" date="2016-06" db="EMBL/GenBank/DDBJ databases">
        <title>The genome of a short-lived fish provides insights into sex chromosome evolution and the genetic control of aging.</title>
        <authorList>
            <person name="Reichwald K."/>
            <person name="Felder M."/>
            <person name="Petzold A."/>
            <person name="Koch P."/>
            <person name="Groth M."/>
            <person name="Platzer M."/>
        </authorList>
    </citation>
    <scope>NUCLEOTIDE SEQUENCE</scope>
    <source>
        <tissue evidence="1">Brain</tissue>
    </source>
</reference>
<sequence>KQTAMNQNQTETSPCVSVLQKLRIKISMDAEMKILN</sequence>
<evidence type="ECO:0000313" key="1">
    <source>
        <dbReference type="EMBL" id="SBR40292.1"/>
    </source>
</evidence>
<organism evidence="1">
    <name type="scientific">Nothobranchius pienaari</name>
    <dbReference type="NCBI Taxonomy" id="704102"/>
    <lineage>
        <taxon>Eukaryota</taxon>
        <taxon>Metazoa</taxon>
        <taxon>Chordata</taxon>
        <taxon>Craniata</taxon>
        <taxon>Vertebrata</taxon>
        <taxon>Euteleostomi</taxon>
        <taxon>Actinopterygii</taxon>
        <taxon>Neopterygii</taxon>
        <taxon>Teleostei</taxon>
        <taxon>Neoteleostei</taxon>
        <taxon>Acanthomorphata</taxon>
        <taxon>Ovalentaria</taxon>
        <taxon>Atherinomorphae</taxon>
        <taxon>Cyprinodontiformes</taxon>
        <taxon>Nothobranchiidae</taxon>
        <taxon>Nothobranchius</taxon>
    </lineage>
</organism>
<dbReference type="EMBL" id="HAEF01002910">
    <property type="protein sequence ID" value="SBR40292.1"/>
    <property type="molecule type" value="Transcribed_RNA"/>
</dbReference>
<dbReference type="AlphaFoldDB" id="A0A1A8L6L9"/>
<reference evidence="1" key="1">
    <citation type="submission" date="2016-05" db="EMBL/GenBank/DDBJ databases">
        <authorList>
            <person name="Lavstsen T."/>
            <person name="Jespersen J.S."/>
        </authorList>
    </citation>
    <scope>NUCLEOTIDE SEQUENCE</scope>
    <source>
        <tissue evidence="1">Brain</tissue>
    </source>
</reference>
<name>A0A1A8L6L9_9TELE</name>
<proteinExistence type="predicted"/>
<gene>
    <name evidence="1" type="primary">Nfu_g_1_025202</name>
</gene>
<feature type="non-terminal residue" evidence="1">
    <location>
        <position position="1"/>
    </location>
</feature>
<accession>A0A1A8L6L9</accession>
<protein>
    <submittedName>
        <fullName evidence="1">Uncharacterized protein</fullName>
    </submittedName>
</protein>